<dbReference type="EMBL" id="CM045877">
    <property type="protein sequence ID" value="KAI7941049.1"/>
    <property type="molecule type" value="Genomic_DNA"/>
</dbReference>
<organism evidence="1 2">
    <name type="scientific">Puccinia striiformis f. sp. tritici</name>
    <dbReference type="NCBI Taxonomy" id="168172"/>
    <lineage>
        <taxon>Eukaryota</taxon>
        <taxon>Fungi</taxon>
        <taxon>Dikarya</taxon>
        <taxon>Basidiomycota</taxon>
        <taxon>Pucciniomycotina</taxon>
        <taxon>Pucciniomycetes</taxon>
        <taxon>Pucciniales</taxon>
        <taxon>Pucciniaceae</taxon>
        <taxon>Puccinia</taxon>
    </lineage>
</organism>
<evidence type="ECO:0000313" key="1">
    <source>
        <dbReference type="EMBL" id="KAI7941049.1"/>
    </source>
</evidence>
<sequence length="289" mass="31849">MKVGVYRTVRPKLPTNPAQGSLVSIHLRILVRSSVKKPSFTGNNLIHQLSRMLSFHLLLVVFAMVCRGAIACRAGAMRACPGDSHVGVVYIPSQSKCSFGFAACCPPNVFKGKHGPSRPFRGTKAARKNKAGRLASTAWLCLSTSCGLSTDGSKLQGFRFDNHQPLAKKLGNEFHRLQFFPLVSILLPLYYGTRNKKRMVRSLLLDPHEVQVLCRAALNHVFCKVKSLRTATSAMETGSLFTSPQSCAIRLAATLRQLGAHYRDNAAGIKYGRPDGLLRRTQWIEKLAM</sequence>
<proteinExistence type="predicted"/>
<reference evidence="1 2" key="3">
    <citation type="journal article" date="2022" name="Microbiol. Spectr.">
        <title>Folding features and dynamics of 3D genome architecture in plant fungal pathogens.</title>
        <authorList>
            <person name="Xia C."/>
        </authorList>
    </citation>
    <scope>NUCLEOTIDE SEQUENCE [LARGE SCALE GENOMIC DNA]</scope>
    <source>
        <strain evidence="1 2">93-210</strain>
    </source>
</reference>
<accession>A0ACC0DYB6</accession>
<gene>
    <name evidence="1" type="ORF">MJO28_013334</name>
</gene>
<comment type="caution">
    <text evidence="1">The sequence shown here is derived from an EMBL/GenBank/DDBJ whole genome shotgun (WGS) entry which is preliminary data.</text>
</comment>
<keyword evidence="2" id="KW-1185">Reference proteome</keyword>
<reference evidence="2" key="2">
    <citation type="journal article" date="2018" name="Mol. Plant Microbe Interact.">
        <title>Genome sequence resources for the wheat stripe rust pathogen (Puccinia striiformis f. sp. tritici) and the barley stripe rust pathogen (Puccinia striiformis f. sp. hordei).</title>
        <authorList>
            <person name="Xia C."/>
            <person name="Wang M."/>
            <person name="Yin C."/>
            <person name="Cornejo O.E."/>
            <person name="Hulbert S.H."/>
            <person name="Chen X."/>
        </authorList>
    </citation>
    <scope>NUCLEOTIDE SEQUENCE [LARGE SCALE GENOMIC DNA]</scope>
    <source>
        <strain evidence="2">93-210</strain>
    </source>
</reference>
<name>A0ACC0DYB6_9BASI</name>
<evidence type="ECO:0000313" key="2">
    <source>
        <dbReference type="Proteomes" id="UP001060170"/>
    </source>
</evidence>
<reference evidence="2" key="1">
    <citation type="journal article" date="2018" name="BMC Genomics">
        <title>Genomic insights into host adaptation between the wheat stripe rust pathogen (Puccinia striiformis f. sp. tritici) and the barley stripe rust pathogen (Puccinia striiformis f. sp. hordei).</title>
        <authorList>
            <person name="Xia C."/>
            <person name="Wang M."/>
            <person name="Yin C."/>
            <person name="Cornejo O.E."/>
            <person name="Hulbert S.H."/>
            <person name="Chen X."/>
        </authorList>
    </citation>
    <scope>NUCLEOTIDE SEQUENCE [LARGE SCALE GENOMIC DNA]</scope>
    <source>
        <strain evidence="2">93-210</strain>
    </source>
</reference>
<dbReference type="Proteomes" id="UP001060170">
    <property type="component" value="Chromosome 13"/>
</dbReference>
<protein>
    <submittedName>
        <fullName evidence="1">Uncharacterized protein</fullName>
    </submittedName>
</protein>